<reference evidence="3" key="1">
    <citation type="submission" date="2016-10" db="EMBL/GenBank/DDBJ databases">
        <authorList>
            <person name="Varghese N."/>
            <person name="Submissions S."/>
        </authorList>
    </citation>
    <scope>NUCLEOTIDE SEQUENCE [LARGE SCALE GENOMIC DNA]</scope>
    <source>
        <strain evidence="3">8N4</strain>
    </source>
</reference>
<protein>
    <submittedName>
        <fullName evidence="2">Biofilm PGA synthesis protein PgaA</fullName>
    </submittedName>
</protein>
<dbReference type="RefSeq" id="WP_092677559.1">
    <property type="nucleotide sequence ID" value="NZ_FOGC01000011.1"/>
</dbReference>
<evidence type="ECO:0000313" key="2">
    <source>
        <dbReference type="EMBL" id="SER10366.1"/>
    </source>
</evidence>
<organism evidence="2 3">
    <name type="scientific">Rosenbergiella nectarea</name>
    <dbReference type="NCBI Taxonomy" id="988801"/>
    <lineage>
        <taxon>Bacteria</taxon>
        <taxon>Pseudomonadati</taxon>
        <taxon>Pseudomonadota</taxon>
        <taxon>Gammaproteobacteria</taxon>
        <taxon>Enterobacterales</taxon>
        <taxon>Erwiniaceae</taxon>
        <taxon>Rosenbergiella</taxon>
    </lineage>
</organism>
<name>A0A1H9LG02_9GAMM</name>
<keyword evidence="3" id="KW-1185">Reference proteome</keyword>
<dbReference type="STRING" id="988801.SAMN05216522_11190"/>
<dbReference type="Pfam" id="PF21197">
    <property type="entry name" value="PgaA_barrel"/>
    <property type="match status" value="1"/>
</dbReference>
<dbReference type="AlphaFoldDB" id="A0A1H9LG02"/>
<feature type="domain" description="PgaA membrane beta barrel" evidence="1">
    <location>
        <begin position="50"/>
        <end position="158"/>
    </location>
</feature>
<sequence>MPDNIPLETEQAYTAGNLQEWRQMDLLTDDLIARSASSPAIQELDAFRRIQHSWELQVGVSHGLHSDSPVTGSRDVTTTSRLYTPPIATHYRLFSGYQFEQSHFEEGKKHASTGSVGIEWRGRDYQAEMEVNHQQFSGAEHTGFQLAGWHDFDDHWRVVE</sequence>
<evidence type="ECO:0000259" key="1">
    <source>
        <dbReference type="Pfam" id="PF21197"/>
    </source>
</evidence>
<dbReference type="Proteomes" id="UP000242515">
    <property type="component" value="Unassembled WGS sequence"/>
</dbReference>
<evidence type="ECO:0000313" key="3">
    <source>
        <dbReference type="Proteomes" id="UP000242515"/>
    </source>
</evidence>
<dbReference type="OrthoDB" id="5405060at2"/>
<dbReference type="EMBL" id="FOGC01000011">
    <property type="protein sequence ID" value="SER10366.1"/>
    <property type="molecule type" value="Genomic_DNA"/>
</dbReference>
<dbReference type="InterPro" id="IPR049003">
    <property type="entry name" value="PgaA_barrel"/>
</dbReference>
<accession>A0A1H9LG02</accession>
<gene>
    <name evidence="2" type="ORF">SAMN05216522_11190</name>
</gene>
<proteinExistence type="predicted"/>